<feature type="region of interest" description="Disordered" evidence="1">
    <location>
        <begin position="26"/>
        <end position="86"/>
    </location>
</feature>
<protein>
    <recommendedName>
        <fullName evidence="2">FAR1 domain-containing protein</fullName>
    </recommendedName>
</protein>
<reference evidence="3 4" key="1">
    <citation type="journal article" date="2023" name="Plants (Basel)">
        <title>Bridging the Gap: Combining Genomics and Transcriptomics Approaches to Understand Stylosanthes scabra, an Orphan Legume from the Brazilian Caatinga.</title>
        <authorList>
            <person name="Ferreira-Neto J.R.C."/>
            <person name="da Silva M.D."/>
            <person name="Binneck E."/>
            <person name="de Melo N.F."/>
            <person name="da Silva R.H."/>
            <person name="de Melo A.L.T.M."/>
            <person name="Pandolfi V."/>
            <person name="Bustamante F.O."/>
            <person name="Brasileiro-Vidal A.C."/>
            <person name="Benko-Iseppon A.M."/>
        </authorList>
    </citation>
    <scope>NUCLEOTIDE SEQUENCE [LARGE SCALE GENOMIC DNA]</scope>
    <source>
        <tissue evidence="3">Leaves</tissue>
    </source>
</reference>
<evidence type="ECO:0000313" key="3">
    <source>
        <dbReference type="EMBL" id="MED6191750.1"/>
    </source>
</evidence>
<organism evidence="3 4">
    <name type="scientific">Stylosanthes scabra</name>
    <dbReference type="NCBI Taxonomy" id="79078"/>
    <lineage>
        <taxon>Eukaryota</taxon>
        <taxon>Viridiplantae</taxon>
        <taxon>Streptophyta</taxon>
        <taxon>Embryophyta</taxon>
        <taxon>Tracheophyta</taxon>
        <taxon>Spermatophyta</taxon>
        <taxon>Magnoliopsida</taxon>
        <taxon>eudicotyledons</taxon>
        <taxon>Gunneridae</taxon>
        <taxon>Pentapetalae</taxon>
        <taxon>rosids</taxon>
        <taxon>fabids</taxon>
        <taxon>Fabales</taxon>
        <taxon>Fabaceae</taxon>
        <taxon>Papilionoideae</taxon>
        <taxon>50 kb inversion clade</taxon>
        <taxon>dalbergioids sensu lato</taxon>
        <taxon>Dalbergieae</taxon>
        <taxon>Pterocarpus clade</taxon>
        <taxon>Stylosanthes</taxon>
    </lineage>
</organism>
<accession>A0ABU6X510</accession>
<dbReference type="EMBL" id="JASCZI010211455">
    <property type="protein sequence ID" value="MED6191750.1"/>
    <property type="molecule type" value="Genomic_DNA"/>
</dbReference>
<dbReference type="PANTHER" id="PTHR46328">
    <property type="entry name" value="FAR-RED IMPAIRED RESPONSIVE (FAR1) FAMILY PROTEIN-RELATED"/>
    <property type="match status" value="1"/>
</dbReference>
<dbReference type="InterPro" id="IPR004330">
    <property type="entry name" value="FAR1_DNA_bnd_dom"/>
</dbReference>
<feature type="domain" description="FAR1" evidence="2">
    <location>
        <begin position="103"/>
        <end position="174"/>
    </location>
</feature>
<gene>
    <name evidence="3" type="ORF">PIB30_003553</name>
</gene>
<dbReference type="Proteomes" id="UP001341840">
    <property type="component" value="Unassembled WGS sequence"/>
</dbReference>
<evidence type="ECO:0000256" key="1">
    <source>
        <dbReference type="SAM" id="MobiDB-lite"/>
    </source>
</evidence>
<sequence length="176" mass="20411">MDLEGSDESESCIGWESWWRIGDVEREDIRPGEEDEDQANLTEVSGGEWENGTAEEEATEGNRGEEVEDQNADCHNLNTTGETSPMLMESAEFQGIEETYERYGPYSREKEFAVRKGDAVKDEQGNIVRKFFYCNRQGLREKRHYERVDRKRAHKAETRTNCKAKLVVYLDKGTWK</sequence>
<dbReference type="PANTHER" id="PTHR46328:SF27">
    <property type="entry name" value="OS12G0287500 PROTEIN"/>
    <property type="match status" value="1"/>
</dbReference>
<comment type="caution">
    <text evidence="3">The sequence shown here is derived from an EMBL/GenBank/DDBJ whole genome shotgun (WGS) entry which is preliminary data.</text>
</comment>
<dbReference type="Pfam" id="PF03101">
    <property type="entry name" value="FAR1"/>
    <property type="match status" value="1"/>
</dbReference>
<name>A0ABU6X510_9FABA</name>
<evidence type="ECO:0000259" key="2">
    <source>
        <dbReference type="Pfam" id="PF03101"/>
    </source>
</evidence>
<keyword evidence="4" id="KW-1185">Reference proteome</keyword>
<evidence type="ECO:0000313" key="4">
    <source>
        <dbReference type="Proteomes" id="UP001341840"/>
    </source>
</evidence>
<proteinExistence type="predicted"/>